<name>A0A2T0SN14_9PSEU</name>
<proteinExistence type="predicted"/>
<feature type="domain" description="Hemerythrin-like" evidence="1">
    <location>
        <begin position="20"/>
        <end position="141"/>
    </location>
</feature>
<keyword evidence="3" id="KW-1185">Reference proteome</keyword>
<protein>
    <submittedName>
        <fullName evidence="2">Hemerythrin HHE cation binding domain-containing protein</fullName>
    </submittedName>
</protein>
<comment type="caution">
    <text evidence="2">The sequence shown here is derived from an EMBL/GenBank/DDBJ whole genome shotgun (WGS) entry which is preliminary data.</text>
</comment>
<gene>
    <name evidence="2" type="ORF">CLV43_11587</name>
</gene>
<dbReference type="InterPro" id="IPR012312">
    <property type="entry name" value="Hemerythrin-like"/>
</dbReference>
<dbReference type="OrthoDB" id="8225825at2"/>
<dbReference type="Gene3D" id="1.20.120.520">
    <property type="entry name" value="nmb1532 protein domain like"/>
    <property type="match status" value="1"/>
</dbReference>
<evidence type="ECO:0000259" key="1">
    <source>
        <dbReference type="Pfam" id="PF01814"/>
    </source>
</evidence>
<reference evidence="2 3" key="1">
    <citation type="submission" date="2018-03" db="EMBL/GenBank/DDBJ databases">
        <title>Genomic Encyclopedia of Archaeal and Bacterial Type Strains, Phase II (KMG-II): from individual species to whole genera.</title>
        <authorList>
            <person name="Goeker M."/>
        </authorList>
    </citation>
    <scope>NUCLEOTIDE SEQUENCE [LARGE SCALE GENOMIC DNA]</scope>
    <source>
        <strain evidence="2 3">DSM 44720</strain>
    </source>
</reference>
<dbReference type="Proteomes" id="UP000239494">
    <property type="component" value="Unassembled WGS sequence"/>
</dbReference>
<evidence type="ECO:0000313" key="2">
    <source>
        <dbReference type="EMBL" id="PRY34811.1"/>
    </source>
</evidence>
<sequence>MRVDTPSAPTDRLRAFGNQLIDIHLRLRDDLDRVYDALDGEPGAPRDLRAHCLAFCAAVTSHHTGEDAGAFRVLGARVPELRPVLAELERDHHVVADALRAVQALLDDPSTDPARLRAELDGVAALLETHFRYEEKKLVTALDALTDGTTEGLFGLSLES</sequence>
<dbReference type="AlphaFoldDB" id="A0A2T0SN14"/>
<accession>A0A2T0SN14</accession>
<organism evidence="2 3">
    <name type="scientific">Umezawaea tangerina</name>
    <dbReference type="NCBI Taxonomy" id="84725"/>
    <lineage>
        <taxon>Bacteria</taxon>
        <taxon>Bacillati</taxon>
        <taxon>Actinomycetota</taxon>
        <taxon>Actinomycetes</taxon>
        <taxon>Pseudonocardiales</taxon>
        <taxon>Pseudonocardiaceae</taxon>
        <taxon>Umezawaea</taxon>
    </lineage>
</organism>
<dbReference type="Pfam" id="PF01814">
    <property type="entry name" value="Hemerythrin"/>
    <property type="match status" value="1"/>
</dbReference>
<dbReference type="EMBL" id="PVTF01000015">
    <property type="protein sequence ID" value="PRY34811.1"/>
    <property type="molecule type" value="Genomic_DNA"/>
</dbReference>
<evidence type="ECO:0000313" key="3">
    <source>
        <dbReference type="Proteomes" id="UP000239494"/>
    </source>
</evidence>